<proteinExistence type="predicted"/>
<feature type="domain" description="Amidohydrolase 3" evidence="1">
    <location>
        <begin position="42"/>
        <end position="62"/>
    </location>
</feature>
<accession>A0A7H4PKQ7</accession>
<evidence type="ECO:0000313" key="3">
    <source>
        <dbReference type="Proteomes" id="UP000254863"/>
    </source>
</evidence>
<dbReference type="GO" id="GO:0016812">
    <property type="term" value="F:hydrolase activity, acting on carbon-nitrogen (but not peptide) bonds, in cyclic amides"/>
    <property type="evidence" value="ECO:0007669"/>
    <property type="project" value="TreeGrafter"/>
</dbReference>
<dbReference type="Gene3D" id="2.30.40.10">
    <property type="entry name" value="Urease, subunit C, domain 1"/>
    <property type="match status" value="1"/>
</dbReference>
<dbReference type="GO" id="GO:0005829">
    <property type="term" value="C:cytosol"/>
    <property type="evidence" value="ECO:0007669"/>
    <property type="project" value="TreeGrafter"/>
</dbReference>
<dbReference type="InterPro" id="IPR011059">
    <property type="entry name" value="Metal-dep_hydrolase_composite"/>
</dbReference>
<dbReference type="Proteomes" id="UP000254863">
    <property type="component" value="Unassembled WGS sequence"/>
</dbReference>
<evidence type="ECO:0000259" key="1">
    <source>
        <dbReference type="Pfam" id="PF07969"/>
    </source>
</evidence>
<dbReference type="Pfam" id="PF07969">
    <property type="entry name" value="Amidohydro_3"/>
    <property type="match status" value="1"/>
</dbReference>
<dbReference type="Gene3D" id="3.20.20.140">
    <property type="entry name" value="Metal-dependent hydrolases"/>
    <property type="match status" value="1"/>
</dbReference>
<comment type="caution">
    <text evidence="2">The sequence shown here is derived from an EMBL/GenBank/DDBJ whole genome shotgun (WGS) entry which is preliminary data.</text>
</comment>
<dbReference type="InterPro" id="IPR050378">
    <property type="entry name" value="Metallo-dep_Hydrolases_sf"/>
</dbReference>
<dbReference type="SUPFAM" id="SSF51338">
    <property type="entry name" value="Composite domain of metallo-dependent hydrolases"/>
    <property type="match status" value="1"/>
</dbReference>
<sequence>MRVLIKNGLVVNADGQVKQDLLIEDGLVKRLADSIEAEQPCEVIDAEGCYVMPGGVDVHTHFNIDVGLARSCDDFFNRKPGPRPAAAPTTIVDHMGFGPVGCHLRHQFEVYRGYAPIKPLSTTVFTALSSTLTTAFSTRSR</sequence>
<dbReference type="PANTHER" id="PTHR11647:SF1">
    <property type="entry name" value="COLLAPSIN RESPONSE MEDIATOR PROTEIN"/>
    <property type="match status" value="1"/>
</dbReference>
<name>A0A7H4PKQ7_9ENTR</name>
<dbReference type="AlphaFoldDB" id="A0A7H4PKQ7"/>
<dbReference type="EC" id="3.5.2.-" evidence="2"/>
<dbReference type="PANTHER" id="PTHR11647">
    <property type="entry name" value="HYDRANTOINASE/DIHYDROPYRIMIDINASE FAMILY MEMBER"/>
    <property type="match status" value="1"/>
</dbReference>
<keyword evidence="2" id="KW-0378">Hydrolase</keyword>
<gene>
    <name evidence="2" type="primary">hyuA_3</name>
    <name evidence="2" type="ORF">NCTC11685_06299</name>
</gene>
<protein>
    <submittedName>
        <fullName evidence="2">Hydrolase YgeZ</fullName>
        <ecNumber evidence="2">3.5.2.-</ecNumber>
    </submittedName>
</protein>
<dbReference type="EMBL" id="UGMS01000003">
    <property type="protein sequence ID" value="STW78980.1"/>
    <property type="molecule type" value="Genomic_DNA"/>
</dbReference>
<evidence type="ECO:0000313" key="2">
    <source>
        <dbReference type="EMBL" id="STW78980.1"/>
    </source>
</evidence>
<reference evidence="2 3" key="1">
    <citation type="submission" date="2018-06" db="EMBL/GenBank/DDBJ databases">
        <authorList>
            <consortium name="Pathogen Informatics"/>
            <person name="Doyle S."/>
        </authorList>
    </citation>
    <scope>NUCLEOTIDE SEQUENCE [LARGE SCALE GENOMIC DNA]</scope>
    <source>
        <strain evidence="2 3">NCTC11685</strain>
    </source>
</reference>
<dbReference type="InterPro" id="IPR013108">
    <property type="entry name" value="Amidohydro_3"/>
</dbReference>
<organism evidence="2 3">
    <name type="scientific">Klebsiella michiganensis</name>
    <dbReference type="NCBI Taxonomy" id="1134687"/>
    <lineage>
        <taxon>Bacteria</taxon>
        <taxon>Pseudomonadati</taxon>
        <taxon>Pseudomonadota</taxon>
        <taxon>Gammaproteobacteria</taxon>
        <taxon>Enterobacterales</taxon>
        <taxon>Enterobacteriaceae</taxon>
        <taxon>Klebsiella/Raoultella group</taxon>
        <taxon>Klebsiella</taxon>
    </lineage>
</organism>